<proteinExistence type="predicted"/>
<dbReference type="InterPro" id="IPR001789">
    <property type="entry name" value="Sig_transdc_resp-reg_receiver"/>
</dbReference>
<feature type="modified residue" description="4-aspartylphosphate" evidence="1">
    <location>
        <position position="63"/>
    </location>
</feature>
<evidence type="ECO:0000313" key="5">
    <source>
        <dbReference type="Proteomes" id="UP000288587"/>
    </source>
</evidence>
<dbReference type="Proteomes" id="UP000288587">
    <property type="component" value="Unassembled WGS sequence"/>
</dbReference>
<dbReference type="OrthoDB" id="9782798at2"/>
<dbReference type="SMART" id="SM00448">
    <property type="entry name" value="REC"/>
    <property type="match status" value="1"/>
</dbReference>
<feature type="domain" description="ANTAR" evidence="3">
    <location>
        <begin position="133"/>
        <end position="194"/>
    </location>
</feature>
<organism evidence="4 5">
    <name type="scientific">Inhella crocodyli</name>
    <dbReference type="NCBI Taxonomy" id="2499851"/>
    <lineage>
        <taxon>Bacteria</taxon>
        <taxon>Pseudomonadati</taxon>
        <taxon>Pseudomonadota</taxon>
        <taxon>Betaproteobacteria</taxon>
        <taxon>Burkholderiales</taxon>
        <taxon>Sphaerotilaceae</taxon>
        <taxon>Inhella</taxon>
    </lineage>
</organism>
<keyword evidence="1" id="KW-0597">Phosphoprotein</keyword>
<feature type="domain" description="Response regulatory" evidence="2">
    <location>
        <begin position="13"/>
        <end position="127"/>
    </location>
</feature>
<dbReference type="InterPro" id="IPR011006">
    <property type="entry name" value="CheY-like_superfamily"/>
</dbReference>
<dbReference type="PANTHER" id="PTHR43367:SF1">
    <property type="entry name" value="TWO-COMPONENT RESPONSE REGULATOR-LIKE APRR6-RELATED"/>
    <property type="match status" value="1"/>
</dbReference>
<dbReference type="SMART" id="SM01012">
    <property type="entry name" value="ANTAR"/>
    <property type="match status" value="1"/>
</dbReference>
<comment type="caution">
    <text evidence="4">The sequence shown here is derived from an EMBL/GenBank/DDBJ whole genome shotgun (WGS) entry which is preliminary data.</text>
</comment>
<dbReference type="SUPFAM" id="SSF52172">
    <property type="entry name" value="CheY-like"/>
    <property type="match status" value="1"/>
</dbReference>
<dbReference type="InterPro" id="IPR005561">
    <property type="entry name" value="ANTAR"/>
</dbReference>
<dbReference type="PROSITE" id="PS50110">
    <property type="entry name" value="RESPONSE_REGULATORY"/>
    <property type="match status" value="1"/>
</dbReference>
<dbReference type="InterPro" id="IPR036388">
    <property type="entry name" value="WH-like_DNA-bd_sf"/>
</dbReference>
<evidence type="ECO:0000256" key="1">
    <source>
        <dbReference type="PROSITE-ProRule" id="PRU00169"/>
    </source>
</evidence>
<dbReference type="PROSITE" id="PS50921">
    <property type="entry name" value="ANTAR"/>
    <property type="match status" value="1"/>
</dbReference>
<evidence type="ECO:0000259" key="3">
    <source>
        <dbReference type="PROSITE" id="PS50921"/>
    </source>
</evidence>
<dbReference type="RefSeq" id="WP_127682895.1">
    <property type="nucleotide sequence ID" value="NZ_SACM01000002.1"/>
</dbReference>
<dbReference type="Pfam" id="PF00072">
    <property type="entry name" value="Response_reg"/>
    <property type="match status" value="1"/>
</dbReference>
<dbReference type="Gene3D" id="1.10.10.10">
    <property type="entry name" value="Winged helix-like DNA-binding domain superfamily/Winged helix DNA-binding domain"/>
    <property type="match status" value="1"/>
</dbReference>
<gene>
    <name evidence="4" type="ORF">EOD73_10290</name>
</gene>
<dbReference type="GO" id="GO:0000160">
    <property type="term" value="P:phosphorelay signal transduction system"/>
    <property type="evidence" value="ECO:0007669"/>
    <property type="project" value="InterPro"/>
</dbReference>
<dbReference type="GO" id="GO:0003723">
    <property type="term" value="F:RNA binding"/>
    <property type="evidence" value="ECO:0007669"/>
    <property type="project" value="InterPro"/>
</dbReference>
<dbReference type="PANTHER" id="PTHR43367">
    <property type="match status" value="1"/>
</dbReference>
<accession>A0A3S2UW91</accession>
<dbReference type="AlphaFoldDB" id="A0A3S2UW91"/>
<dbReference type="EMBL" id="SACM01000002">
    <property type="protein sequence ID" value="RVT86400.1"/>
    <property type="molecule type" value="Genomic_DNA"/>
</dbReference>
<protein>
    <submittedName>
        <fullName evidence="4">ANTAR domain-containing protein</fullName>
    </submittedName>
</protein>
<evidence type="ECO:0000259" key="2">
    <source>
        <dbReference type="PROSITE" id="PS50110"/>
    </source>
</evidence>
<name>A0A3S2UW91_9BURK</name>
<reference evidence="4 5" key="1">
    <citation type="submission" date="2019-01" db="EMBL/GenBank/DDBJ databases">
        <authorList>
            <person name="Chen W.-M."/>
        </authorList>
    </citation>
    <scope>NUCLEOTIDE SEQUENCE [LARGE SCALE GENOMIC DNA]</scope>
    <source>
        <strain evidence="4 5">CCP-18</strain>
    </source>
</reference>
<evidence type="ECO:0000313" key="4">
    <source>
        <dbReference type="EMBL" id="RVT86400.1"/>
    </source>
</evidence>
<keyword evidence="5" id="KW-1185">Reference proteome</keyword>
<dbReference type="InterPro" id="IPR008327">
    <property type="entry name" value="Sig_transdc_resp-reg_antiterm"/>
</dbReference>
<dbReference type="Pfam" id="PF03861">
    <property type="entry name" value="ANTAR"/>
    <property type="match status" value="1"/>
</dbReference>
<dbReference type="Gene3D" id="3.40.50.2300">
    <property type="match status" value="1"/>
</dbReference>
<sequence>MPNAALPSTPSLRVLLVDDGAHRVRHIAEALIQQGHVVVGVLAEATRIHDAVQSMRPDVVIVDAESPTRDTLENLALLNERAPRPVVMFAEDEAGEAMRAALKAGVSAYVVAGLSPQRLLPVMQVAQARFEQEQALRTELAEARSGAGQRKKVDEAKRILMAQLRLSEPEAHKRLQKLAMDRGVTAAVVAQQVIDAHQLLQG</sequence>
<dbReference type="PIRSF" id="PIRSF036382">
    <property type="entry name" value="RR_antiterm"/>
    <property type="match status" value="1"/>
</dbReference>